<feature type="transmembrane region" description="Helical" evidence="1">
    <location>
        <begin position="193"/>
        <end position="217"/>
    </location>
</feature>
<dbReference type="RefSeq" id="WP_233723064.1">
    <property type="nucleotide sequence ID" value="NZ_JAJVCN010000001.1"/>
</dbReference>
<keyword evidence="1" id="KW-1133">Transmembrane helix</keyword>
<gene>
    <name evidence="3" type="ORF">LWC34_04150</name>
</gene>
<evidence type="ECO:0000313" key="4">
    <source>
        <dbReference type="Proteomes" id="UP001521150"/>
    </source>
</evidence>
<evidence type="ECO:0000259" key="2">
    <source>
        <dbReference type="Pfam" id="PF20182"/>
    </source>
</evidence>
<dbReference type="InterPro" id="IPR046675">
    <property type="entry name" value="DUF6545"/>
</dbReference>
<feature type="transmembrane region" description="Helical" evidence="1">
    <location>
        <begin position="30"/>
        <end position="53"/>
    </location>
</feature>
<comment type="caution">
    <text evidence="3">The sequence shown here is derived from an EMBL/GenBank/DDBJ whole genome shotgun (WGS) entry which is preliminary data.</text>
</comment>
<dbReference type="NCBIfam" id="NF042915">
    <property type="entry name" value="MAB_1171c_fam"/>
    <property type="match status" value="1"/>
</dbReference>
<keyword evidence="1" id="KW-0812">Transmembrane</keyword>
<feature type="transmembrane region" description="Helical" evidence="1">
    <location>
        <begin position="65"/>
        <end position="83"/>
    </location>
</feature>
<dbReference type="EMBL" id="JAJVCN010000001">
    <property type="protein sequence ID" value="MCE7002025.1"/>
    <property type="molecule type" value="Genomic_DNA"/>
</dbReference>
<reference evidence="3 4" key="1">
    <citation type="submission" date="2021-12" db="EMBL/GenBank/DDBJ databases">
        <title>Genome sequence of Kibdelosporangium philippinense ATCC 49844.</title>
        <authorList>
            <person name="Fedorov E.A."/>
            <person name="Omeragic M."/>
            <person name="Shalygina K.F."/>
            <person name="Maclea K.S."/>
        </authorList>
    </citation>
    <scope>NUCLEOTIDE SEQUENCE [LARGE SCALE GENOMIC DNA]</scope>
    <source>
        <strain evidence="3 4">ATCC 49844</strain>
    </source>
</reference>
<keyword evidence="1" id="KW-0472">Membrane</keyword>
<proteinExistence type="predicted"/>
<accession>A0ABS8Z2L2</accession>
<sequence length="368" mass="40971">MTLEVFGIACMYVVTVLRAPQALRHRQQRALWFAMAAIAIAMTLRLDDVIAVLQHIVGNAHTVDVIRQLFATFDSAAVLYFVLSAAEYRRYQRWIFVLAPAVMAALLVLDVTAPPHTRNTVTLPGPPAAYWAIYFGFLFFTGVLSAVVCLRYSRRADRRPLRAGLFMFGLGMGLASVLWILFVTYLATGSQVALSLLSPVTGVEALCLAAGVALPAYGTITRPISDRTTFWRLWPLWRDMVGAVPKVALNEPRGRLADTIIALSVPVRLYRAVVEIRDAMLVLRHYLSPEDQQAAREHVAVQRTPDHLAEPAVTAYLIARSLRRRRSGDSPQEQPLAELTELGGDDVHAEIRFFRQVARFYRTSTPAA</sequence>
<feature type="transmembrane region" description="Helical" evidence="1">
    <location>
        <begin position="165"/>
        <end position="187"/>
    </location>
</feature>
<feature type="transmembrane region" description="Helical" evidence="1">
    <location>
        <begin position="133"/>
        <end position="153"/>
    </location>
</feature>
<evidence type="ECO:0000256" key="1">
    <source>
        <dbReference type="SAM" id="Phobius"/>
    </source>
</evidence>
<keyword evidence="4" id="KW-1185">Reference proteome</keyword>
<dbReference type="InterPro" id="IPR050039">
    <property type="entry name" value="MAB_1171c-like"/>
</dbReference>
<dbReference type="Pfam" id="PF20182">
    <property type="entry name" value="DUF6545"/>
    <property type="match status" value="1"/>
</dbReference>
<name>A0ABS8Z2L2_9PSEU</name>
<evidence type="ECO:0000313" key="3">
    <source>
        <dbReference type="EMBL" id="MCE7002025.1"/>
    </source>
</evidence>
<dbReference type="Proteomes" id="UP001521150">
    <property type="component" value="Unassembled WGS sequence"/>
</dbReference>
<organism evidence="3 4">
    <name type="scientific">Kibdelosporangium philippinense</name>
    <dbReference type="NCBI Taxonomy" id="211113"/>
    <lineage>
        <taxon>Bacteria</taxon>
        <taxon>Bacillati</taxon>
        <taxon>Actinomycetota</taxon>
        <taxon>Actinomycetes</taxon>
        <taxon>Pseudonocardiales</taxon>
        <taxon>Pseudonocardiaceae</taxon>
        <taxon>Kibdelosporangium</taxon>
    </lineage>
</organism>
<protein>
    <recommendedName>
        <fullName evidence="2">DUF6545 domain-containing protein</fullName>
    </recommendedName>
</protein>
<feature type="domain" description="DUF6545" evidence="2">
    <location>
        <begin position="227"/>
        <end position="362"/>
    </location>
</feature>
<feature type="transmembrane region" description="Helical" evidence="1">
    <location>
        <begin position="95"/>
        <end position="113"/>
    </location>
</feature>